<dbReference type="PANTHER" id="PTHR11895">
    <property type="entry name" value="TRANSAMIDASE"/>
    <property type="match status" value="1"/>
</dbReference>
<dbReference type="Gene3D" id="3.90.1300.10">
    <property type="entry name" value="Amidase signature (AS) domain"/>
    <property type="match status" value="1"/>
</dbReference>
<feature type="domain" description="Amidase" evidence="2">
    <location>
        <begin position="36"/>
        <end position="455"/>
    </location>
</feature>
<sequence>MTTNPKFSGSTATQLWQLDACEISALIRNGCVSSREVTEAVLARNREVNPKVNAVVLTLEKEALAAADAADKALAEGAVPGLLHGIPVTTKINVDQAGVPTDNGLLKFKDLIAPEDGSVVGNLRKAGAVIVGRTNAPALSLRGQTSNSLHGATLNPWNPALTAGGSSGGAGVAVAVGIGPISQGNDIGGSIRWPAYCNGVLGLRPTAGRIPVFNPTATTGRMMASQLMAVNGPLARTVRDLRLSLEAMSARDPRDPLWVPVPLDLGPSPRRVALVTRTEGPPVSPGTWAAVRQAGRYLEDAGYHVEEVSPPAMHEAWGLLRKIMASEMTQMLLPRLDDLGDPVLAQVLRHRWANPEDFRGYCTALASRDMIVHKWQMFFEKYPIVVMPASIGKPVPLDIDLQGAEGLQRQTDAMYFQAILPPLGLPGLAVPVGMDEGMPGGVQLVSARWREDLLLKAAEVIEAREGVRMPIEPRASA</sequence>
<evidence type="ECO:0000259" key="2">
    <source>
        <dbReference type="Pfam" id="PF01425"/>
    </source>
</evidence>
<dbReference type="PANTHER" id="PTHR11895:SF7">
    <property type="entry name" value="GLUTAMYL-TRNA(GLN) AMIDOTRANSFERASE SUBUNIT A, MITOCHONDRIAL"/>
    <property type="match status" value="1"/>
</dbReference>
<gene>
    <name evidence="3" type="ORF">POM99_21865</name>
</gene>
<reference evidence="3 4" key="1">
    <citation type="submission" date="2023-03" db="EMBL/GenBank/DDBJ databases">
        <title>Novosphingobium cyanobacteriorum sp. nov., isolated from a eutrophic reservoir during the Microcystis bloom period.</title>
        <authorList>
            <person name="Kang M."/>
            <person name="Le V."/>
            <person name="Ko S.-R."/>
            <person name="Lee S.-A."/>
            <person name="Ahn C.-Y."/>
        </authorList>
    </citation>
    <scope>NUCLEOTIDE SEQUENCE [LARGE SCALE GENOMIC DNA]</scope>
    <source>
        <strain evidence="3 4">HBC54</strain>
    </source>
</reference>
<evidence type="ECO:0000313" key="3">
    <source>
        <dbReference type="EMBL" id="MDF8335856.1"/>
    </source>
</evidence>
<accession>A0ABT6CPK7</accession>
<evidence type="ECO:0000256" key="1">
    <source>
        <dbReference type="ARBA" id="ARBA00009199"/>
    </source>
</evidence>
<dbReference type="RefSeq" id="WP_277280893.1">
    <property type="nucleotide sequence ID" value="NZ_JAROCY010000051.1"/>
</dbReference>
<dbReference type="NCBIfam" id="NF005687">
    <property type="entry name" value="PRK07487.1"/>
    <property type="match status" value="1"/>
</dbReference>
<protein>
    <submittedName>
        <fullName evidence="3">Amidase</fullName>
    </submittedName>
</protein>
<comment type="caution">
    <text evidence="3">The sequence shown here is derived from an EMBL/GenBank/DDBJ whole genome shotgun (WGS) entry which is preliminary data.</text>
</comment>
<dbReference type="EMBL" id="JAROCY010000051">
    <property type="protein sequence ID" value="MDF8335856.1"/>
    <property type="molecule type" value="Genomic_DNA"/>
</dbReference>
<comment type="similarity">
    <text evidence="1">Belongs to the amidase family.</text>
</comment>
<evidence type="ECO:0000313" key="4">
    <source>
        <dbReference type="Proteomes" id="UP001222770"/>
    </source>
</evidence>
<dbReference type="Proteomes" id="UP001222770">
    <property type="component" value="Unassembled WGS sequence"/>
</dbReference>
<dbReference type="InterPro" id="IPR000120">
    <property type="entry name" value="Amidase"/>
</dbReference>
<organism evidence="3 4">
    <name type="scientific">Novosphingobium cyanobacteriorum</name>
    <dbReference type="NCBI Taxonomy" id="3024215"/>
    <lineage>
        <taxon>Bacteria</taxon>
        <taxon>Pseudomonadati</taxon>
        <taxon>Pseudomonadota</taxon>
        <taxon>Alphaproteobacteria</taxon>
        <taxon>Sphingomonadales</taxon>
        <taxon>Sphingomonadaceae</taxon>
        <taxon>Novosphingobium</taxon>
    </lineage>
</organism>
<dbReference type="InterPro" id="IPR020556">
    <property type="entry name" value="Amidase_CS"/>
</dbReference>
<dbReference type="InterPro" id="IPR023631">
    <property type="entry name" value="Amidase_dom"/>
</dbReference>
<dbReference type="SUPFAM" id="SSF75304">
    <property type="entry name" value="Amidase signature (AS) enzymes"/>
    <property type="match status" value="1"/>
</dbReference>
<proteinExistence type="inferred from homology"/>
<dbReference type="PROSITE" id="PS00571">
    <property type="entry name" value="AMIDASES"/>
    <property type="match status" value="1"/>
</dbReference>
<dbReference type="Pfam" id="PF01425">
    <property type="entry name" value="Amidase"/>
    <property type="match status" value="1"/>
</dbReference>
<dbReference type="InterPro" id="IPR036928">
    <property type="entry name" value="AS_sf"/>
</dbReference>
<keyword evidence="4" id="KW-1185">Reference proteome</keyword>
<name>A0ABT6CPK7_9SPHN</name>